<keyword evidence="2" id="KW-1185">Reference proteome</keyword>
<dbReference type="EMBL" id="MNCJ02000331">
    <property type="protein sequence ID" value="KAF5759839.1"/>
    <property type="molecule type" value="Genomic_DNA"/>
</dbReference>
<gene>
    <name evidence="1" type="ORF">HanXRQr2_Chr16g0746221</name>
</gene>
<protein>
    <submittedName>
        <fullName evidence="1">Uncharacterized protein</fullName>
    </submittedName>
</protein>
<comment type="caution">
    <text evidence="1">The sequence shown here is derived from an EMBL/GenBank/DDBJ whole genome shotgun (WGS) entry which is preliminary data.</text>
</comment>
<organism evidence="1 2">
    <name type="scientific">Helianthus annuus</name>
    <name type="common">Common sunflower</name>
    <dbReference type="NCBI Taxonomy" id="4232"/>
    <lineage>
        <taxon>Eukaryota</taxon>
        <taxon>Viridiplantae</taxon>
        <taxon>Streptophyta</taxon>
        <taxon>Embryophyta</taxon>
        <taxon>Tracheophyta</taxon>
        <taxon>Spermatophyta</taxon>
        <taxon>Magnoliopsida</taxon>
        <taxon>eudicotyledons</taxon>
        <taxon>Gunneridae</taxon>
        <taxon>Pentapetalae</taxon>
        <taxon>asterids</taxon>
        <taxon>campanulids</taxon>
        <taxon>Asterales</taxon>
        <taxon>Asteraceae</taxon>
        <taxon>Asteroideae</taxon>
        <taxon>Heliantheae alliance</taxon>
        <taxon>Heliantheae</taxon>
        <taxon>Helianthus</taxon>
    </lineage>
</organism>
<dbReference type="Gramene" id="mRNA:HanXRQr2_Chr16g0746221">
    <property type="protein sequence ID" value="mRNA:HanXRQr2_Chr16g0746221"/>
    <property type="gene ID" value="HanXRQr2_Chr16g0746221"/>
</dbReference>
<sequence length="92" mass="10938">MRSCGYLVKKQNLLKRLSRRELHPRKKRKSMLIGSISWRFSSSRKWLSVRLHSAFLLKRLLKARQQNSLLRKHLLTPDGCFLVVYPCLLTVF</sequence>
<proteinExistence type="predicted"/>
<reference evidence="1" key="2">
    <citation type="submission" date="2020-06" db="EMBL/GenBank/DDBJ databases">
        <title>Helianthus annuus Genome sequencing and assembly Release 2.</title>
        <authorList>
            <person name="Gouzy J."/>
            <person name="Langlade N."/>
            <person name="Munos S."/>
        </authorList>
    </citation>
    <scope>NUCLEOTIDE SEQUENCE</scope>
    <source>
        <tissue evidence="1">Leaves</tissue>
    </source>
</reference>
<evidence type="ECO:0000313" key="1">
    <source>
        <dbReference type="EMBL" id="KAF5759839.1"/>
    </source>
</evidence>
<accession>A0A9K3DR45</accession>
<dbReference type="Proteomes" id="UP000215914">
    <property type="component" value="Unassembled WGS sequence"/>
</dbReference>
<evidence type="ECO:0000313" key="2">
    <source>
        <dbReference type="Proteomes" id="UP000215914"/>
    </source>
</evidence>
<name>A0A9K3DR45_HELAN</name>
<reference evidence="1" key="1">
    <citation type="journal article" date="2017" name="Nature">
        <title>The sunflower genome provides insights into oil metabolism, flowering and Asterid evolution.</title>
        <authorList>
            <person name="Badouin H."/>
            <person name="Gouzy J."/>
            <person name="Grassa C.J."/>
            <person name="Murat F."/>
            <person name="Staton S.E."/>
            <person name="Cottret L."/>
            <person name="Lelandais-Briere C."/>
            <person name="Owens G.L."/>
            <person name="Carrere S."/>
            <person name="Mayjonade B."/>
            <person name="Legrand L."/>
            <person name="Gill N."/>
            <person name="Kane N.C."/>
            <person name="Bowers J.E."/>
            <person name="Hubner S."/>
            <person name="Bellec A."/>
            <person name="Berard A."/>
            <person name="Berges H."/>
            <person name="Blanchet N."/>
            <person name="Boniface M.C."/>
            <person name="Brunel D."/>
            <person name="Catrice O."/>
            <person name="Chaidir N."/>
            <person name="Claudel C."/>
            <person name="Donnadieu C."/>
            <person name="Faraut T."/>
            <person name="Fievet G."/>
            <person name="Helmstetter N."/>
            <person name="King M."/>
            <person name="Knapp S.J."/>
            <person name="Lai Z."/>
            <person name="Le Paslier M.C."/>
            <person name="Lippi Y."/>
            <person name="Lorenzon L."/>
            <person name="Mandel J.R."/>
            <person name="Marage G."/>
            <person name="Marchand G."/>
            <person name="Marquand E."/>
            <person name="Bret-Mestries E."/>
            <person name="Morien E."/>
            <person name="Nambeesan S."/>
            <person name="Nguyen T."/>
            <person name="Pegot-Espagnet P."/>
            <person name="Pouilly N."/>
            <person name="Raftis F."/>
            <person name="Sallet E."/>
            <person name="Schiex T."/>
            <person name="Thomas J."/>
            <person name="Vandecasteele C."/>
            <person name="Vares D."/>
            <person name="Vear F."/>
            <person name="Vautrin S."/>
            <person name="Crespi M."/>
            <person name="Mangin B."/>
            <person name="Burke J.M."/>
            <person name="Salse J."/>
            <person name="Munos S."/>
            <person name="Vincourt P."/>
            <person name="Rieseberg L.H."/>
            <person name="Langlade N.B."/>
        </authorList>
    </citation>
    <scope>NUCLEOTIDE SEQUENCE</scope>
    <source>
        <tissue evidence="1">Leaves</tissue>
    </source>
</reference>
<dbReference type="AlphaFoldDB" id="A0A9K3DR45"/>